<accession>A0A8J8T7R2</accession>
<dbReference type="AlphaFoldDB" id="A0A8J8T7R2"/>
<dbReference type="EMBL" id="RRYP01002636">
    <property type="protein sequence ID" value="TNV84561.1"/>
    <property type="molecule type" value="Genomic_DNA"/>
</dbReference>
<organism evidence="2 3">
    <name type="scientific">Halteria grandinella</name>
    <dbReference type="NCBI Taxonomy" id="5974"/>
    <lineage>
        <taxon>Eukaryota</taxon>
        <taxon>Sar</taxon>
        <taxon>Alveolata</taxon>
        <taxon>Ciliophora</taxon>
        <taxon>Intramacronucleata</taxon>
        <taxon>Spirotrichea</taxon>
        <taxon>Stichotrichia</taxon>
        <taxon>Sporadotrichida</taxon>
        <taxon>Halteriidae</taxon>
        <taxon>Halteria</taxon>
    </lineage>
</organism>
<evidence type="ECO:0000313" key="2">
    <source>
        <dbReference type="EMBL" id="TNV84561.1"/>
    </source>
</evidence>
<keyword evidence="1" id="KW-0472">Membrane</keyword>
<evidence type="ECO:0000313" key="3">
    <source>
        <dbReference type="Proteomes" id="UP000785679"/>
    </source>
</evidence>
<protein>
    <submittedName>
        <fullName evidence="2">Uncharacterized protein</fullName>
    </submittedName>
</protein>
<feature type="transmembrane region" description="Helical" evidence="1">
    <location>
        <begin position="20"/>
        <end position="37"/>
    </location>
</feature>
<keyword evidence="1" id="KW-0812">Transmembrane</keyword>
<gene>
    <name evidence="2" type="ORF">FGO68_gene14149</name>
</gene>
<dbReference type="Proteomes" id="UP000785679">
    <property type="component" value="Unassembled WGS sequence"/>
</dbReference>
<evidence type="ECO:0000256" key="1">
    <source>
        <dbReference type="SAM" id="Phobius"/>
    </source>
</evidence>
<keyword evidence="3" id="KW-1185">Reference proteome</keyword>
<comment type="caution">
    <text evidence="2">The sequence shown here is derived from an EMBL/GenBank/DDBJ whole genome shotgun (WGS) entry which is preliminary data.</text>
</comment>
<reference evidence="2" key="1">
    <citation type="submission" date="2019-06" db="EMBL/GenBank/DDBJ databases">
        <authorList>
            <person name="Zheng W."/>
        </authorList>
    </citation>
    <scope>NUCLEOTIDE SEQUENCE</scope>
    <source>
        <strain evidence="2">QDHG01</strain>
    </source>
</reference>
<sequence length="121" mass="13132">MLKLDVSTPSYLQSSSSSITLYATAFILSLSVLALSLREKNLKSFKFIQVLLCTCLGLPKVSSLLKSFKCSAERGKFSTSGYNCTPCKGRDQVTNKVLSLLKLSFLAKLSATQGLLLKVIS</sequence>
<proteinExistence type="predicted"/>
<name>A0A8J8T7R2_HALGN</name>
<keyword evidence="1" id="KW-1133">Transmembrane helix</keyword>